<keyword evidence="5" id="KW-1185">Reference proteome</keyword>
<dbReference type="InterPro" id="IPR019273">
    <property type="entry name" value="Lunapark_Znf"/>
</dbReference>
<keyword evidence="1" id="KW-0479">Metal-binding</keyword>
<dbReference type="GO" id="GO:0008270">
    <property type="term" value="F:zinc ion binding"/>
    <property type="evidence" value="ECO:0007669"/>
    <property type="project" value="UniProtKB-KW"/>
</dbReference>
<evidence type="ECO:0000313" key="5">
    <source>
        <dbReference type="Proteomes" id="UP001148299"/>
    </source>
</evidence>
<dbReference type="GO" id="GO:0098826">
    <property type="term" value="C:endoplasmic reticulum tubular network membrane"/>
    <property type="evidence" value="ECO:0007669"/>
    <property type="project" value="UniProtKB-UniRule"/>
</dbReference>
<comment type="caution">
    <text evidence="4">The sequence shown here is derived from an EMBL/GenBank/DDBJ whole genome shotgun (WGS) entry which is preliminary data.</text>
</comment>
<organism evidence="4 5">
    <name type="scientific">Penicillium brevicompactum</name>
    <dbReference type="NCBI Taxonomy" id="5074"/>
    <lineage>
        <taxon>Eukaryota</taxon>
        <taxon>Fungi</taxon>
        <taxon>Dikarya</taxon>
        <taxon>Ascomycota</taxon>
        <taxon>Pezizomycotina</taxon>
        <taxon>Eurotiomycetes</taxon>
        <taxon>Eurotiomycetidae</taxon>
        <taxon>Eurotiales</taxon>
        <taxon>Aspergillaceae</taxon>
        <taxon>Penicillium</taxon>
    </lineage>
</organism>
<comment type="subcellular location">
    <subcellularLocation>
        <location evidence="1">Endoplasmic reticulum membrane</location>
        <topology evidence="1">Multi-pass membrane protein</topology>
    </subcellularLocation>
</comment>
<feature type="compositionally biased region" description="Polar residues" evidence="2">
    <location>
        <begin position="156"/>
        <end position="165"/>
    </location>
</feature>
<dbReference type="InterPro" id="IPR040115">
    <property type="entry name" value="Lnp"/>
</dbReference>
<reference evidence="4" key="1">
    <citation type="submission" date="2022-12" db="EMBL/GenBank/DDBJ databases">
        <authorList>
            <person name="Petersen C."/>
        </authorList>
    </citation>
    <scope>NUCLEOTIDE SEQUENCE</scope>
    <source>
        <strain evidence="4">IBT 35675</strain>
    </source>
</reference>
<dbReference type="PANTHER" id="PTHR22166:SF12">
    <property type="entry name" value="ENDOPLASMIC RETICULUM JUNCTION FORMATION PROTEIN LUNAPARK"/>
    <property type="match status" value="1"/>
</dbReference>
<feature type="compositionally biased region" description="Pro residues" evidence="2">
    <location>
        <begin position="184"/>
        <end position="201"/>
    </location>
</feature>
<name>A0A9W9R8Z9_PENBR</name>
<dbReference type="Proteomes" id="UP001148299">
    <property type="component" value="Unassembled WGS sequence"/>
</dbReference>
<feature type="region of interest" description="Disordered" evidence="2">
    <location>
        <begin position="141"/>
        <end position="236"/>
    </location>
</feature>
<keyword evidence="1" id="KW-0256">Endoplasmic reticulum</keyword>
<keyword evidence="1" id="KW-0812">Transmembrane</keyword>
<feature type="compositionally biased region" description="Basic residues" evidence="2">
    <location>
        <begin position="373"/>
        <end position="384"/>
    </location>
</feature>
<dbReference type="PANTHER" id="PTHR22166">
    <property type="entry name" value="ENDOPLASMIC RETICULUM JUNCTION FORMATION PROTEIN LUNAPARK"/>
    <property type="match status" value="1"/>
</dbReference>
<dbReference type="GO" id="GO:1903373">
    <property type="term" value="P:positive regulation of endoplasmic reticulum tubular network organization"/>
    <property type="evidence" value="ECO:0007669"/>
    <property type="project" value="UniProtKB-UniRule"/>
</dbReference>
<sequence>MVSFWPWKGDDNSAASFEKTLSTLSTKIAQTTARLDQQRQSSRRVKALWTLYSTFAYLFYTITITLVFGWDNWGVREYAAIAGGPVVIYGVRKTSSKFFDYQISRNQAHLDDFHNQREETIEKLKVATKYNTTQELLEKYGAESPKASPAPKSDTGKQQPPQHQSPAPRTGLPPPPTANIRRPPSAPQTPSNPSPQPPSPPIELAHAPPQVQQSLPPPNPQSSAEQGSFAPNAYSNSGEYIEQPHWYDRLLDVLLGEDETQPRNRMVMICTQCRLVNGQAPPGIKTPEELGRWRCGSCGAWNGVESEATKILSSLRQDGAPTEGSWEPVSKADVDTQSSEGNDEAVMVEEERGISDSSEEEQAEESKPEPVRRSKRGGKGKGKQ</sequence>
<protein>
    <recommendedName>
        <fullName evidence="1">Endoplasmic reticulum junction formation protein lunapark</fullName>
    </recommendedName>
</protein>
<dbReference type="GO" id="GO:0071788">
    <property type="term" value="P:endoplasmic reticulum tubular network maintenance"/>
    <property type="evidence" value="ECO:0007669"/>
    <property type="project" value="UniProtKB-UniRule"/>
</dbReference>
<gene>
    <name evidence="4" type="ORF">N7541_005958</name>
</gene>
<keyword evidence="1" id="KW-1133">Transmembrane helix</keyword>
<comment type="function">
    <text evidence="1">Plays a role in determining ER morphology.</text>
</comment>
<keyword evidence="1" id="KW-0863">Zinc-finger</keyword>
<evidence type="ECO:0000256" key="2">
    <source>
        <dbReference type="SAM" id="MobiDB-lite"/>
    </source>
</evidence>
<proteinExistence type="inferred from homology"/>
<feature type="domain" description="Lunapark zinc ribbon" evidence="3">
    <location>
        <begin position="246"/>
        <end position="302"/>
    </location>
</feature>
<accession>A0A9W9R8Z9</accession>
<feature type="region of interest" description="Disordered" evidence="2">
    <location>
        <begin position="313"/>
        <end position="384"/>
    </location>
</feature>
<dbReference type="AlphaFoldDB" id="A0A9W9R8Z9"/>
<feature type="transmembrane region" description="Helical" evidence="1">
    <location>
        <begin position="47"/>
        <end position="70"/>
    </location>
</feature>
<comment type="similarity">
    <text evidence="1">Belongs to the lunapark family.</text>
</comment>
<evidence type="ECO:0000313" key="4">
    <source>
        <dbReference type="EMBL" id="KAJ5354914.1"/>
    </source>
</evidence>
<dbReference type="Pfam" id="PF10058">
    <property type="entry name" value="Zn_ribbon_10"/>
    <property type="match status" value="1"/>
</dbReference>
<evidence type="ECO:0000259" key="3">
    <source>
        <dbReference type="Pfam" id="PF10058"/>
    </source>
</evidence>
<evidence type="ECO:0000256" key="1">
    <source>
        <dbReference type="RuleBase" id="RU367073"/>
    </source>
</evidence>
<dbReference type="EMBL" id="JAPZBR010000004">
    <property type="protein sequence ID" value="KAJ5354914.1"/>
    <property type="molecule type" value="Genomic_DNA"/>
</dbReference>
<comment type="domain">
    <text evidence="1">The C4-type zinc finger motif is necessary both for its ER three-way tubular junction localization and formation.</text>
</comment>
<reference evidence="4" key="2">
    <citation type="journal article" date="2023" name="IMA Fungus">
        <title>Comparative genomic study of the Penicillium genus elucidates a diverse pangenome and 15 lateral gene transfer events.</title>
        <authorList>
            <person name="Petersen C."/>
            <person name="Sorensen T."/>
            <person name="Nielsen M.R."/>
            <person name="Sondergaard T.E."/>
            <person name="Sorensen J.L."/>
            <person name="Fitzpatrick D.A."/>
            <person name="Frisvad J.C."/>
            <person name="Nielsen K.L."/>
        </authorList>
    </citation>
    <scope>NUCLEOTIDE SEQUENCE</scope>
    <source>
        <strain evidence="4">IBT 35675</strain>
    </source>
</reference>
<keyword evidence="1" id="KW-0472">Membrane</keyword>
<keyword evidence="1" id="KW-0862">Zinc</keyword>
<comment type="caution">
    <text evidence="1">Lacks conserved residue(s) required for the propagation of feature annotation.</text>
</comment>